<name>A0ABQ9FIB1_TEGGR</name>
<dbReference type="PANTHER" id="PTHR10201">
    <property type="entry name" value="MATRIX METALLOPROTEINASE"/>
    <property type="match status" value="1"/>
</dbReference>
<feature type="repeat" description="Hemopexin" evidence="7">
    <location>
        <begin position="381"/>
        <end position="424"/>
    </location>
</feature>
<keyword evidence="3" id="KW-0479">Metal-binding</keyword>
<dbReference type="PANTHER" id="PTHR10201:SF323">
    <property type="entry name" value="MATRIX METALLOPROTEINASE-21"/>
    <property type="match status" value="1"/>
</dbReference>
<dbReference type="Gene3D" id="3.40.390.10">
    <property type="entry name" value="Collagenase (Catalytic Domain)"/>
    <property type="match status" value="1"/>
</dbReference>
<keyword evidence="2" id="KW-0645">Protease</keyword>
<keyword evidence="4" id="KW-0378">Hydrolase</keyword>
<dbReference type="Gene3D" id="2.110.10.10">
    <property type="entry name" value="Hemopexin-like domain"/>
    <property type="match status" value="1"/>
</dbReference>
<dbReference type="InterPro" id="IPR036375">
    <property type="entry name" value="Hemopexin-like_dom_sf"/>
</dbReference>
<evidence type="ECO:0000256" key="3">
    <source>
        <dbReference type="ARBA" id="ARBA00022723"/>
    </source>
</evidence>
<keyword evidence="5" id="KW-0862">Zinc</keyword>
<dbReference type="InterPro" id="IPR018487">
    <property type="entry name" value="Hemopexin-like_repeat"/>
</dbReference>
<sequence>MSHPIQTVSQNFQINLKVVHRPWKRSASRTTIMKALLEKSDKNRLKYYREKYLHNYINYLKQDDPHMLKTLTEQESQKRSPMTEQERQKRSPLIEQERQKRSVIAHIVNENSDGGLNIWDGQRFTKQTIRWRLLRTGFSTRIPVEEQRATLNLAFRMWSEVIPIRFEEDNSGDINSVDIEIAFGRGNHQNCDRKFDGHGGEIAHSWSGRNVHFDDEEDYKSIESISKEKEGIYLLRVAVHEIGHVLGLSHTTKTYSIMYAIYNENVAPEKEFELGWEDRKDVQQLYGENYYLYNSSEDKVVDGWPRLIQEDFAPKPGETVSIPDNLDSVFFDMRDKNIYFFKYDMVYVYDPEMKGDEKGCCVRVRTIAEEFPPLDGEEPLPPNLDSVYYSYKDQSMYFFKDEEVWKNELFHPKQKQIRNGIKKIGNWYDKWFDICDVRNMAEGHIAMEQTVTTNSDAR</sequence>
<evidence type="ECO:0000256" key="5">
    <source>
        <dbReference type="ARBA" id="ARBA00022833"/>
    </source>
</evidence>
<keyword evidence="11" id="KW-1185">Reference proteome</keyword>
<feature type="region of interest" description="Disordered" evidence="8">
    <location>
        <begin position="72"/>
        <end position="98"/>
    </location>
</feature>
<dbReference type="SUPFAM" id="SSF50923">
    <property type="entry name" value="Hemopexin-like domain"/>
    <property type="match status" value="1"/>
</dbReference>
<evidence type="ECO:0000313" key="10">
    <source>
        <dbReference type="EMBL" id="KAJ8317033.1"/>
    </source>
</evidence>
<evidence type="ECO:0000313" key="11">
    <source>
        <dbReference type="Proteomes" id="UP001217089"/>
    </source>
</evidence>
<proteinExistence type="inferred from homology"/>
<dbReference type="SMART" id="SM00235">
    <property type="entry name" value="ZnMc"/>
    <property type="match status" value="1"/>
</dbReference>
<comment type="similarity">
    <text evidence="1">Belongs to the peptidase M10A family.</text>
</comment>
<evidence type="ECO:0000259" key="9">
    <source>
        <dbReference type="SMART" id="SM00235"/>
    </source>
</evidence>
<feature type="repeat" description="Hemopexin" evidence="7">
    <location>
        <begin position="323"/>
        <end position="374"/>
    </location>
</feature>
<organism evidence="10 11">
    <name type="scientific">Tegillarca granosa</name>
    <name type="common">Malaysian cockle</name>
    <name type="synonym">Anadara granosa</name>
    <dbReference type="NCBI Taxonomy" id="220873"/>
    <lineage>
        <taxon>Eukaryota</taxon>
        <taxon>Metazoa</taxon>
        <taxon>Spiralia</taxon>
        <taxon>Lophotrochozoa</taxon>
        <taxon>Mollusca</taxon>
        <taxon>Bivalvia</taxon>
        <taxon>Autobranchia</taxon>
        <taxon>Pteriomorphia</taxon>
        <taxon>Arcoida</taxon>
        <taxon>Arcoidea</taxon>
        <taxon>Arcidae</taxon>
        <taxon>Tegillarca</taxon>
    </lineage>
</organism>
<dbReference type="InterPro" id="IPR006026">
    <property type="entry name" value="Peptidase_Metallo"/>
</dbReference>
<evidence type="ECO:0000256" key="2">
    <source>
        <dbReference type="ARBA" id="ARBA00022670"/>
    </source>
</evidence>
<feature type="domain" description="Peptidase metallopeptidase" evidence="9">
    <location>
        <begin position="120"/>
        <end position="288"/>
    </location>
</feature>
<evidence type="ECO:0000256" key="1">
    <source>
        <dbReference type="ARBA" id="ARBA00010370"/>
    </source>
</evidence>
<accession>A0ABQ9FIB1</accession>
<dbReference type="Proteomes" id="UP001217089">
    <property type="component" value="Unassembled WGS sequence"/>
</dbReference>
<evidence type="ECO:0000256" key="6">
    <source>
        <dbReference type="ARBA" id="ARBA00023049"/>
    </source>
</evidence>
<dbReference type="EMBL" id="JARBDR010000246">
    <property type="protein sequence ID" value="KAJ8317033.1"/>
    <property type="molecule type" value="Genomic_DNA"/>
</dbReference>
<dbReference type="PRINTS" id="PR00138">
    <property type="entry name" value="MATRIXIN"/>
</dbReference>
<protein>
    <recommendedName>
        <fullName evidence="9">Peptidase metallopeptidase domain-containing protein</fullName>
    </recommendedName>
</protein>
<comment type="caution">
    <text evidence="10">The sequence shown here is derived from an EMBL/GenBank/DDBJ whole genome shotgun (WGS) entry which is preliminary data.</text>
</comment>
<reference evidence="10 11" key="1">
    <citation type="submission" date="2022-12" db="EMBL/GenBank/DDBJ databases">
        <title>Chromosome-level genome of Tegillarca granosa.</title>
        <authorList>
            <person name="Kim J."/>
        </authorList>
    </citation>
    <scope>NUCLEOTIDE SEQUENCE [LARGE SCALE GENOMIC DNA]</scope>
    <source>
        <strain evidence="10">Teg-2019</strain>
        <tissue evidence="10">Adductor muscle</tissue>
    </source>
</reference>
<dbReference type="InterPro" id="IPR033739">
    <property type="entry name" value="M10A_MMP"/>
</dbReference>
<evidence type="ECO:0000256" key="8">
    <source>
        <dbReference type="SAM" id="MobiDB-lite"/>
    </source>
</evidence>
<dbReference type="InterPro" id="IPR001818">
    <property type="entry name" value="Pept_M10_metallopeptidase"/>
</dbReference>
<evidence type="ECO:0000256" key="4">
    <source>
        <dbReference type="ARBA" id="ARBA00022801"/>
    </source>
</evidence>
<keyword evidence="6" id="KW-0482">Metalloprotease</keyword>
<dbReference type="PROSITE" id="PS51642">
    <property type="entry name" value="HEMOPEXIN_2"/>
    <property type="match status" value="2"/>
</dbReference>
<dbReference type="InterPro" id="IPR021190">
    <property type="entry name" value="Pept_M10A"/>
</dbReference>
<dbReference type="Pfam" id="PF00413">
    <property type="entry name" value="Peptidase_M10"/>
    <property type="match status" value="1"/>
</dbReference>
<dbReference type="InterPro" id="IPR024079">
    <property type="entry name" value="MetalloPept_cat_dom_sf"/>
</dbReference>
<dbReference type="SUPFAM" id="SSF55486">
    <property type="entry name" value="Metalloproteases ('zincins'), catalytic domain"/>
    <property type="match status" value="1"/>
</dbReference>
<dbReference type="CDD" id="cd04278">
    <property type="entry name" value="ZnMc_MMP"/>
    <property type="match status" value="1"/>
</dbReference>
<feature type="compositionally biased region" description="Polar residues" evidence="8">
    <location>
        <begin position="72"/>
        <end position="83"/>
    </location>
</feature>
<evidence type="ECO:0000256" key="7">
    <source>
        <dbReference type="PROSITE-ProRule" id="PRU01011"/>
    </source>
</evidence>
<gene>
    <name evidence="10" type="ORF">KUTeg_004937</name>
</gene>